<keyword evidence="9" id="KW-1185">Reference proteome</keyword>
<comment type="caution">
    <text evidence="8">The sequence shown here is derived from an EMBL/GenBank/DDBJ whole genome shotgun (WGS) entry which is preliminary data.</text>
</comment>
<evidence type="ECO:0000313" key="8">
    <source>
        <dbReference type="EMBL" id="KAK4558191.1"/>
    </source>
</evidence>
<dbReference type="InterPro" id="IPR039907">
    <property type="entry name" value="NOB1"/>
</dbReference>
<evidence type="ECO:0000256" key="2">
    <source>
        <dbReference type="ARBA" id="ARBA00022722"/>
    </source>
</evidence>
<evidence type="ECO:0000259" key="7">
    <source>
        <dbReference type="Pfam" id="PF17146"/>
    </source>
</evidence>
<name>A0AAN7I3F9_QUERU</name>
<gene>
    <name evidence="8" type="ORF">RGQ29_007806</name>
</gene>
<comment type="similarity">
    <text evidence="1">Belongs to the NOB1 family.</text>
</comment>
<evidence type="ECO:0000313" key="9">
    <source>
        <dbReference type="Proteomes" id="UP001324115"/>
    </source>
</evidence>
<feature type="compositionally biased region" description="Basic and acidic residues" evidence="5">
    <location>
        <begin position="250"/>
        <end position="276"/>
    </location>
</feature>
<feature type="domain" description="Ribonuclease PIN" evidence="7">
    <location>
        <begin position="43"/>
        <end position="130"/>
    </location>
</feature>
<evidence type="ECO:0000256" key="1">
    <source>
        <dbReference type="ARBA" id="ARBA00005858"/>
    </source>
</evidence>
<dbReference type="InterPro" id="IPR033411">
    <property type="entry name" value="Ribonuclease_PIN"/>
</dbReference>
<evidence type="ECO:0000256" key="3">
    <source>
        <dbReference type="ARBA" id="ARBA00022723"/>
    </source>
</evidence>
<dbReference type="Pfam" id="PF17146">
    <property type="entry name" value="PIN_6"/>
    <property type="match status" value="1"/>
</dbReference>
<dbReference type="PANTHER" id="PTHR12814:SF2">
    <property type="entry name" value="RNA-BINDING PROTEIN NOB1"/>
    <property type="match status" value="1"/>
</dbReference>
<proteinExistence type="inferred from homology"/>
<reference evidence="8 9" key="1">
    <citation type="journal article" date="2023" name="G3 (Bethesda)">
        <title>A haplotype-resolved chromosome-scale genome for Quercus rubra L. provides insights into the genetics of adaptive traits for red oak species.</title>
        <authorList>
            <person name="Kapoor B."/>
            <person name="Jenkins J."/>
            <person name="Schmutz J."/>
            <person name="Zhebentyayeva T."/>
            <person name="Kuelheim C."/>
            <person name="Coggeshall M."/>
            <person name="Heim C."/>
            <person name="Lasky J.R."/>
            <person name="Leites L."/>
            <person name="Islam-Faridi N."/>
            <person name="Romero-Severson J."/>
            <person name="DeLeo V.L."/>
            <person name="Lucas S.M."/>
            <person name="Lazic D."/>
            <person name="Gailing O."/>
            <person name="Carlson J."/>
            <person name="Staton M."/>
        </authorList>
    </citation>
    <scope>NUCLEOTIDE SEQUENCE [LARGE SCALE GENOMIC DNA]</scope>
    <source>
        <strain evidence="8">Pseudo-F2</strain>
    </source>
</reference>
<feature type="domain" description="Nin one binding (NOB1) Zn-ribbon-like" evidence="6">
    <location>
        <begin position="359"/>
        <end position="408"/>
    </location>
</feature>
<dbReference type="CDD" id="cd09876">
    <property type="entry name" value="PIN_Nob1-like"/>
    <property type="match status" value="1"/>
</dbReference>
<keyword evidence="2" id="KW-0540">Nuclease</keyword>
<dbReference type="InterPro" id="IPR036283">
    <property type="entry name" value="NOB1_Zf-like_sf"/>
</dbReference>
<protein>
    <submittedName>
        <fullName evidence="8">Uncharacterized protein</fullName>
    </submittedName>
</protein>
<organism evidence="8 9">
    <name type="scientific">Quercus rubra</name>
    <name type="common">Northern red oak</name>
    <name type="synonym">Quercus borealis</name>
    <dbReference type="NCBI Taxonomy" id="3512"/>
    <lineage>
        <taxon>Eukaryota</taxon>
        <taxon>Viridiplantae</taxon>
        <taxon>Streptophyta</taxon>
        <taxon>Embryophyta</taxon>
        <taxon>Tracheophyta</taxon>
        <taxon>Spermatophyta</taxon>
        <taxon>Magnoliopsida</taxon>
        <taxon>eudicotyledons</taxon>
        <taxon>Gunneridae</taxon>
        <taxon>Pentapetalae</taxon>
        <taxon>rosids</taxon>
        <taxon>fabids</taxon>
        <taxon>Fagales</taxon>
        <taxon>Fagaceae</taxon>
        <taxon>Quercus</taxon>
    </lineage>
</organism>
<dbReference type="Proteomes" id="UP001324115">
    <property type="component" value="Unassembled WGS sequence"/>
</dbReference>
<dbReference type="GO" id="GO:0016787">
    <property type="term" value="F:hydrolase activity"/>
    <property type="evidence" value="ECO:0007669"/>
    <property type="project" value="UniProtKB-KW"/>
</dbReference>
<dbReference type="GO" id="GO:0046872">
    <property type="term" value="F:metal ion binding"/>
    <property type="evidence" value="ECO:0007669"/>
    <property type="project" value="UniProtKB-KW"/>
</dbReference>
<dbReference type="FunFam" id="3.40.50.1010:FF:000020">
    <property type="entry name" value="20S-pre-rRNA D-site endonuclease NOB1"/>
    <property type="match status" value="1"/>
</dbReference>
<feature type="compositionally biased region" description="Pro residues" evidence="5">
    <location>
        <begin position="22"/>
        <end position="32"/>
    </location>
</feature>
<dbReference type="GO" id="GO:0005737">
    <property type="term" value="C:cytoplasm"/>
    <property type="evidence" value="ECO:0007669"/>
    <property type="project" value="UniProtKB-ARBA"/>
</dbReference>
<dbReference type="GO" id="GO:0030688">
    <property type="term" value="C:preribosome, small subunit precursor"/>
    <property type="evidence" value="ECO:0007669"/>
    <property type="project" value="TreeGrafter"/>
</dbReference>
<evidence type="ECO:0000256" key="5">
    <source>
        <dbReference type="SAM" id="MobiDB-lite"/>
    </source>
</evidence>
<dbReference type="PANTHER" id="PTHR12814">
    <property type="entry name" value="RNA-BINDING PROTEIN NOB1"/>
    <property type="match status" value="1"/>
</dbReference>
<keyword evidence="4" id="KW-0378">Hydrolase</keyword>
<dbReference type="AlphaFoldDB" id="A0AAN7I3F9"/>
<evidence type="ECO:0000259" key="6">
    <source>
        <dbReference type="Pfam" id="PF08772"/>
    </source>
</evidence>
<dbReference type="GO" id="GO:0030490">
    <property type="term" value="P:maturation of SSU-rRNA"/>
    <property type="evidence" value="ECO:0007669"/>
    <property type="project" value="TreeGrafter"/>
</dbReference>
<feature type="region of interest" description="Disordered" evidence="5">
    <location>
        <begin position="248"/>
        <end position="278"/>
    </location>
</feature>
<sequence>MDNTTPTAPTPAPMWSIIVKSQPPPKPNPETPTPSTRGIAVAVVNANTLIEGDNKLTRSANKLVTISEVMVEVRDPTSHHCLSFLLPSSLHSMNPSPDSLNKVIKFARATGDLQTLSDVDLKLIVLTYTLEAQIYGTKHIRDCPPPVHVANAKRLLEKELPSWGSIVPSLGEWEALERASIGDGGEVEGGVSGVRPRRFFLKKKEVMIEGKKMVASGIDASQEVFDEDAGNWMSTVSRSTYRQFLRRKARQDAEKNRDSDIVEDGRSLENEIKEGENGDESLSTILEQMRLEEEEDTSNGLLLEGNELDISSKRLGSSNPELAGASFESNEAEVDDEDEVDMVNEGLDHVEMSSQADESLHRWILKCHACYTVTAEIGRIFCPKCGNGGTLRKVAVTVGENGIFSLPLPQGGREAIAKNLILREDQLPQKFLHPKTKKKMNKQVCFDDFGRHVDKRAPLQPPVRKALAVFSGKRDPNDNHFSRSKYPLQKGIAIIAYQLQYCSHRPRCGSMFKICDIKLGTGFPYKWMVICCGPSKSIGPRFRFDQRCVFISSNHGLPNKLVVPQGILMRI</sequence>
<dbReference type="Gene3D" id="3.40.50.1010">
    <property type="entry name" value="5'-nuclease"/>
    <property type="match status" value="1"/>
</dbReference>
<dbReference type="GO" id="GO:0031981">
    <property type="term" value="C:nuclear lumen"/>
    <property type="evidence" value="ECO:0007669"/>
    <property type="project" value="UniProtKB-ARBA"/>
</dbReference>
<evidence type="ECO:0000256" key="4">
    <source>
        <dbReference type="ARBA" id="ARBA00022801"/>
    </source>
</evidence>
<dbReference type="SUPFAM" id="SSF144206">
    <property type="entry name" value="NOB1 zinc finger-like"/>
    <property type="match status" value="1"/>
</dbReference>
<accession>A0AAN7I3F9</accession>
<feature type="region of interest" description="Disordered" evidence="5">
    <location>
        <begin position="1"/>
        <end position="36"/>
    </location>
</feature>
<keyword evidence="3" id="KW-0479">Metal-binding</keyword>
<dbReference type="Gene3D" id="6.20.210.10">
    <property type="entry name" value="Nin one binding (NOB1), Zn-ribbon-like"/>
    <property type="match status" value="1"/>
</dbReference>
<dbReference type="EMBL" id="JAXUIC010000012">
    <property type="protein sequence ID" value="KAK4558191.1"/>
    <property type="molecule type" value="Genomic_DNA"/>
</dbReference>
<dbReference type="InterPro" id="IPR014881">
    <property type="entry name" value="NOB1_Zn-bd"/>
</dbReference>
<dbReference type="Pfam" id="PF08772">
    <property type="entry name" value="Zn_ribbon_NOB1"/>
    <property type="match status" value="1"/>
</dbReference>
<dbReference type="GO" id="GO:0004521">
    <property type="term" value="F:RNA endonuclease activity"/>
    <property type="evidence" value="ECO:0007669"/>
    <property type="project" value="TreeGrafter"/>
</dbReference>